<dbReference type="SUPFAM" id="SSF53474">
    <property type="entry name" value="alpha/beta-Hydrolases"/>
    <property type="match status" value="1"/>
</dbReference>
<reference evidence="2 3" key="1">
    <citation type="journal article" date="2018" name="Nat. Ecol. Evol.">
        <title>Shark genomes provide insights into elasmobranch evolution and the origin of vertebrates.</title>
        <authorList>
            <person name="Hara Y"/>
            <person name="Yamaguchi K"/>
            <person name="Onimaru K"/>
            <person name="Kadota M"/>
            <person name="Koyanagi M"/>
            <person name="Keeley SD"/>
            <person name="Tatsumi K"/>
            <person name="Tanaka K"/>
            <person name="Motone F"/>
            <person name="Kageyama Y"/>
            <person name="Nozu R"/>
            <person name="Adachi N"/>
            <person name="Nishimura O"/>
            <person name="Nakagawa R"/>
            <person name="Tanegashima C"/>
            <person name="Kiyatake I"/>
            <person name="Matsumoto R"/>
            <person name="Murakumo K"/>
            <person name="Nishida K"/>
            <person name="Terakita A"/>
            <person name="Kuratani S"/>
            <person name="Sato K"/>
            <person name="Hyodo S Kuraku.S."/>
        </authorList>
    </citation>
    <scope>NUCLEOTIDE SEQUENCE [LARGE SCALE GENOMIC DNA]</scope>
</reference>
<evidence type="ECO:0000313" key="3">
    <source>
        <dbReference type="Proteomes" id="UP000288216"/>
    </source>
</evidence>
<proteinExistence type="predicted"/>
<keyword evidence="1" id="KW-0378">Hydrolase</keyword>
<protein>
    <recommendedName>
        <fullName evidence="4">Serine aminopeptidase S33 domain-containing protein</fullName>
    </recommendedName>
</protein>
<dbReference type="AlphaFoldDB" id="A0A401PSI8"/>
<dbReference type="GO" id="GO:0008474">
    <property type="term" value="F:palmitoyl-(protein) hydrolase activity"/>
    <property type="evidence" value="ECO:0007669"/>
    <property type="project" value="TreeGrafter"/>
</dbReference>
<dbReference type="PANTHER" id="PTHR16138:SF7">
    <property type="entry name" value="PALMITOYL-PROTEIN THIOESTERASE ABHD10, MITOCHONDRIAL"/>
    <property type="match status" value="1"/>
</dbReference>
<feature type="non-terminal residue" evidence="2">
    <location>
        <position position="159"/>
    </location>
</feature>
<dbReference type="OrthoDB" id="408373at2759"/>
<dbReference type="STRING" id="75743.A0A401PSI8"/>
<organism evidence="2 3">
    <name type="scientific">Scyliorhinus torazame</name>
    <name type="common">Cloudy catshark</name>
    <name type="synonym">Catulus torazame</name>
    <dbReference type="NCBI Taxonomy" id="75743"/>
    <lineage>
        <taxon>Eukaryota</taxon>
        <taxon>Metazoa</taxon>
        <taxon>Chordata</taxon>
        <taxon>Craniata</taxon>
        <taxon>Vertebrata</taxon>
        <taxon>Chondrichthyes</taxon>
        <taxon>Elasmobranchii</taxon>
        <taxon>Galeomorphii</taxon>
        <taxon>Galeoidea</taxon>
        <taxon>Carcharhiniformes</taxon>
        <taxon>Scyliorhinidae</taxon>
        <taxon>Scyliorhinus</taxon>
    </lineage>
</organism>
<dbReference type="GO" id="GO:0005739">
    <property type="term" value="C:mitochondrion"/>
    <property type="evidence" value="ECO:0007669"/>
    <property type="project" value="TreeGrafter"/>
</dbReference>
<dbReference type="InterPro" id="IPR052382">
    <property type="entry name" value="ABHD10_acyl-thioesterase"/>
</dbReference>
<dbReference type="EMBL" id="BFAA01011308">
    <property type="protein sequence ID" value="GCB76090.1"/>
    <property type="molecule type" value="Genomic_DNA"/>
</dbReference>
<comment type="caution">
    <text evidence="2">The sequence shown here is derived from an EMBL/GenBank/DDBJ whole genome shotgun (WGS) entry which is preliminary data.</text>
</comment>
<dbReference type="PANTHER" id="PTHR16138">
    <property type="entry name" value="MYCOPHENOLIC ACID ACYL-GLUCURONIDE ESTERASE, MITOCHONDRIAL"/>
    <property type="match status" value="1"/>
</dbReference>
<gene>
    <name evidence="2" type="ORF">scyTo_0017421</name>
</gene>
<dbReference type="Proteomes" id="UP000288216">
    <property type="component" value="Unassembled WGS sequence"/>
</dbReference>
<sequence>MAAAALCRLPGLLGEGSAAVWRQALRSPHSVGCRRKSTKYLVRPGQPKLAYSKTKGRNPGVIFLPGFASTMMANKAIAIEKYCKSLGHSFIRFDYTGCGASGGKFGESTIGQWKNDVLAVLDELTEGPQVRFYDQNKLMETDFLSRDLQGELPLAVTVK</sequence>
<name>A0A401PSI8_SCYTO</name>
<accession>A0A401PSI8</accession>
<evidence type="ECO:0008006" key="4">
    <source>
        <dbReference type="Google" id="ProtNLM"/>
    </source>
</evidence>
<dbReference type="GO" id="GO:0004553">
    <property type="term" value="F:hydrolase activity, hydrolyzing O-glycosyl compounds"/>
    <property type="evidence" value="ECO:0007669"/>
    <property type="project" value="TreeGrafter"/>
</dbReference>
<dbReference type="Gene3D" id="3.40.50.1820">
    <property type="entry name" value="alpha/beta hydrolase"/>
    <property type="match status" value="1"/>
</dbReference>
<keyword evidence="3" id="KW-1185">Reference proteome</keyword>
<evidence type="ECO:0000313" key="2">
    <source>
        <dbReference type="EMBL" id="GCB76090.1"/>
    </source>
</evidence>
<dbReference type="InterPro" id="IPR029058">
    <property type="entry name" value="AB_hydrolase_fold"/>
</dbReference>
<dbReference type="OMA" id="IAIEKYC"/>
<evidence type="ECO:0000256" key="1">
    <source>
        <dbReference type="ARBA" id="ARBA00022801"/>
    </source>
</evidence>